<dbReference type="Proteomes" id="UP000663834">
    <property type="component" value="Unassembled WGS sequence"/>
</dbReference>
<organism evidence="1 3">
    <name type="scientific">Rotaria magnacalcarata</name>
    <dbReference type="NCBI Taxonomy" id="392030"/>
    <lineage>
        <taxon>Eukaryota</taxon>
        <taxon>Metazoa</taxon>
        <taxon>Spiralia</taxon>
        <taxon>Gnathifera</taxon>
        <taxon>Rotifera</taxon>
        <taxon>Eurotatoria</taxon>
        <taxon>Bdelloidea</taxon>
        <taxon>Philodinida</taxon>
        <taxon>Philodinidae</taxon>
        <taxon>Rotaria</taxon>
    </lineage>
</organism>
<proteinExistence type="predicted"/>
<gene>
    <name evidence="2" type="ORF">GIL414_LOCUS86276</name>
    <name evidence="1" type="ORF">KQP761_LOCUS34495</name>
</gene>
<dbReference type="EMBL" id="CAJNOW010019396">
    <property type="protein sequence ID" value="CAF1672165.1"/>
    <property type="molecule type" value="Genomic_DNA"/>
</dbReference>
<feature type="non-terminal residue" evidence="1">
    <location>
        <position position="1"/>
    </location>
</feature>
<comment type="caution">
    <text evidence="1">The sequence shown here is derived from an EMBL/GenBank/DDBJ whole genome shotgun (WGS) entry which is preliminary data.</text>
</comment>
<dbReference type="Proteomes" id="UP000681720">
    <property type="component" value="Unassembled WGS sequence"/>
</dbReference>
<accession>A0A816G992</accession>
<name>A0A816G992_9BILA</name>
<evidence type="ECO:0000313" key="2">
    <source>
        <dbReference type="EMBL" id="CAF5224776.1"/>
    </source>
</evidence>
<reference evidence="1" key="1">
    <citation type="submission" date="2021-02" db="EMBL/GenBank/DDBJ databases">
        <authorList>
            <person name="Nowell W R."/>
        </authorList>
    </citation>
    <scope>NUCLEOTIDE SEQUENCE</scope>
</reference>
<dbReference type="EMBL" id="CAJOBJ010374075">
    <property type="protein sequence ID" value="CAF5224776.1"/>
    <property type="molecule type" value="Genomic_DNA"/>
</dbReference>
<sequence length="58" mass="6543">TTLLLSAPRDAPTYMLPNVNQLVSYTKFPPHTTVAERILPFSFAFLSFCSQPPLILLY</sequence>
<evidence type="ECO:0000313" key="1">
    <source>
        <dbReference type="EMBL" id="CAF1672165.1"/>
    </source>
</evidence>
<dbReference type="AlphaFoldDB" id="A0A816G992"/>
<protein>
    <submittedName>
        <fullName evidence="1">Uncharacterized protein</fullName>
    </submittedName>
</protein>
<evidence type="ECO:0000313" key="3">
    <source>
        <dbReference type="Proteomes" id="UP000663834"/>
    </source>
</evidence>